<organism evidence="6 7">
    <name type="scientific">Candidatus Kaiserbacteria bacterium RIFCSPHIGHO2_02_FULL_49_11</name>
    <dbReference type="NCBI Taxonomy" id="1798489"/>
    <lineage>
        <taxon>Bacteria</taxon>
        <taxon>Candidatus Kaiseribacteriota</taxon>
    </lineage>
</organism>
<reference evidence="6 7" key="1">
    <citation type="journal article" date="2016" name="Nat. Commun.">
        <title>Thousands of microbial genomes shed light on interconnected biogeochemical processes in an aquifer system.</title>
        <authorList>
            <person name="Anantharaman K."/>
            <person name="Brown C.T."/>
            <person name="Hug L.A."/>
            <person name="Sharon I."/>
            <person name="Castelle C.J."/>
            <person name="Probst A.J."/>
            <person name="Thomas B.C."/>
            <person name="Singh A."/>
            <person name="Wilkins M.J."/>
            <person name="Karaoz U."/>
            <person name="Brodie E.L."/>
            <person name="Williams K.H."/>
            <person name="Hubbard S.S."/>
            <person name="Banfield J.F."/>
        </authorList>
    </citation>
    <scope>NUCLEOTIDE SEQUENCE [LARGE SCALE GENOMIC DNA]</scope>
</reference>
<evidence type="ECO:0000256" key="5">
    <source>
        <dbReference type="SAM" id="Phobius"/>
    </source>
</evidence>
<dbReference type="Proteomes" id="UP000177659">
    <property type="component" value="Unassembled WGS sequence"/>
</dbReference>
<gene>
    <name evidence="6" type="ORF">A3D62_00600</name>
</gene>
<evidence type="ECO:0000313" key="6">
    <source>
        <dbReference type="EMBL" id="OGG54625.1"/>
    </source>
</evidence>
<comment type="caution">
    <text evidence="6">The sequence shown here is derived from an EMBL/GenBank/DDBJ whole genome shotgun (WGS) entry which is preliminary data.</text>
</comment>
<keyword evidence="2 5" id="KW-0812">Transmembrane</keyword>
<protein>
    <recommendedName>
        <fullName evidence="8">DoxX family protein</fullName>
    </recommendedName>
</protein>
<feature type="transmembrane region" description="Helical" evidence="5">
    <location>
        <begin position="67"/>
        <end position="96"/>
    </location>
</feature>
<evidence type="ECO:0000256" key="1">
    <source>
        <dbReference type="ARBA" id="ARBA00004141"/>
    </source>
</evidence>
<name>A0A1F6CZQ9_9BACT</name>
<dbReference type="GO" id="GO:0016020">
    <property type="term" value="C:membrane"/>
    <property type="evidence" value="ECO:0007669"/>
    <property type="project" value="UniProtKB-SubCell"/>
</dbReference>
<accession>A0A1F6CZQ9</accession>
<dbReference type="InterPro" id="IPR032808">
    <property type="entry name" value="DoxX"/>
</dbReference>
<dbReference type="Pfam" id="PF07681">
    <property type="entry name" value="DoxX"/>
    <property type="match status" value="1"/>
</dbReference>
<evidence type="ECO:0000256" key="2">
    <source>
        <dbReference type="ARBA" id="ARBA00022692"/>
    </source>
</evidence>
<sequence length="156" mass="17489">MMSRTLLFLLRIAAGWYFFYAGITKVLNPNWSAAGFLGNAKTFPELYAWFAQPDIIPWINLLNEWGLTLIGAALILGIGVRVAAVFGIAIMVLYYFPALQFPYAGAHGYILDEHITYSLILAYLAVMRAGRVWGLEKWCVNLPICARFPKLRAIIG</sequence>
<comment type="subcellular location">
    <subcellularLocation>
        <location evidence="1">Membrane</location>
        <topology evidence="1">Multi-pass membrane protein</topology>
    </subcellularLocation>
</comment>
<evidence type="ECO:0000256" key="3">
    <source>
        <dbReference type="ARBA" id="ARBA00022989"/>
    </source>
</evidence>
<dbReference type="AlphaFoldDB" id="A0A1F6CZQ9"/>
<dbReference type="EMBL" id="MFLC01000035">
    <property type="protein sequence ID" value="OGG54625.1"/>
    <property type="molecule type" value="Genomic_DNA"/>
</dbReference>
<evidence type="ECO:0008006" key="8">
    <source>
        <dbReference type="Google" id="ProtNLM"/>
    </source>
</evidence>
<proteinExistence type="predicted"/>
<keyword evidence="3 5" id="KW-1133">Transmembrane helix</keyword>
<evidence type="ECO:0000313" key="7">
    <source>
        <dbReference type="Proteomes" id="UP000177659"/>
    </source>
</evidence>
<evidence type="ECO:0000256" key="4">
    <source>
        <dbReference type="ARBA" id="ARBA00023136"/>
    </source>
</evidence>
<keyword evidence="4 5" id="KW-0472">Membrane</keyword>